<dbReference type="AlphaFoldDB" id="A0A8T9C413"/>
<dbReference type="Gene3D" id="1.20.1720.10">
    <property type="entry name" value="Multidrug resistance protein D"/>
    <property type="match status" value="1"/>
</dbReference>
<protein>
    <submittedName>
        <fullName evidence="8">MFS thioclapurine efflux transporter tcpA</fullName>
    </submittedName>
</protein>
<feature type="transmembrane region" description="Helical" evidence="6">
    <location>
        <begin position="433"/>
        <end position="453"/>
    </location>
</feature>
<keyword evidence="4 6" id="KW-0472">Membrane</keyword>
<feature type="domain" description="Major facilitator superfamily (MFS) profile" evidence="7">
    <location>
        <begin position="59"/>
        <end position="561"/>
    </location>
</feature>
<evidence type="ECO:0000313" key="9">
    <source>
        <dbReference type="Proteomes" id="UP000469558"/>
    </source>
</evidence>
<feature type="transmembrane region" description="Helical" evidence="6">
    <location>
        <begin position="181"/>
        <end position="200"/>
    </location>
</feature>
<comment type="caution">
    <text evidence="8">The sequence shown here is derived from an EMBL/GenBank/DDBJ whole genome shotgun (WGS) entry which is preliminary data.</text>
</comment>
<feature type="transmembrane region" description="Helical" evidence="6">
    <location>
        <begin position="212"/>
        <end position="238"/>
    </location>
</feature>
<feature type="region of interest" description="Disordered" evidence="5">
    <location>
        <begin position="1"/>
        <end position="39"/>
    </location>
</feature>
<feature type="transmembrane region" description="Helical" evidence="6">
    <location>
        <begin position="402"/>
        <end position="421"/>
    </location>
</feature>
<feature type="transmembrane region" description="Helical" evidence="6">
    <location>
        <begin position="292"/>
        <end position="311"/>
    </location>
</feature>
<dbReference type="SUPFAM" id="SSF103473">
    <property type="entry name" value="MFS general substrate transporter"/>
    <property type="match status" value="2"/>
</dbReference>
<feature type="transmembrane region" description="Helical" evidence="6">
    <location>
        <begin position="465"/>
        <end position="488"/>
    </location>
</feature>
<evidence type="ECO:0000256" key="4">
    <source>
        <dbReference type="ARBA" id="ARBA00023136"/>
    </source>
</evidence>
<dbReference type="PROSITE" id="PS50850">
    <property type="entry name" value="MFS"/>
    <property type="match status" value="1"/>
</dbReference>
<dbReference type="Pfam" id="PF07690">
    <property type="entry name" value="MFS_1"/>
    <property type="match status" value="1"/>
</dbReference>
<accession>A0A8T9C413</accession>
<keyword evidence="3 6" id="KW-1133">Transmembrane helix</keyword>
<dbReference type="InterPro" id="IPR020846">
    <property type="entry name" value="MFS_dom"/>
</dbReference>
<keyword evidence="2 6" id="KW-0812">Transmembrane</keyword>
<dbReference type="InterPro" id="IPR036259">
    <property type="entry name" value="MFS_trans_sf"/>
</dbReference>
<dbReference type="PANTHER" id="PTHR23501:SF43">
    <property type="entry name" value="MULTIDRUG TRANSPORTER, PUTATIVE (AFU_ORTHOLOGUE AFUA_6G03040)-RELATED"/>
    <property type="match status" value="1"/>
</dbReference>
<feature type="transmembrane region" description="Helical" evidence="6">
    <location>
        <begin position="94"/>
        <end position="113"/>
    </location>
</feature>
<keyword evidence="9" id="KW-1185">Reference proteome</keyword>
<evidence type="ECO:0000256" key="3">
    <source>
        <dbReference type="ARBA" id="ARBA00022989"/>
    </source>
</evidence>
<feature type="transmembrane region" description="Helical" evidence="6">
    <location>
        <begin position="259"/>
        <end position="280"/>
    </location>
</feature>
<evidence type="ECO:0000259" key="7">
    <source>
        <dbReference type="PROSITE" id="PS50850"/>
    </source>
</evidence>
<dbReference type="GO" id="GO:0005886">
    <property type="term" value="C:plasma membrane"/>
    <property type="evidence" value="ECO:0007669"/>
    <property type="project" value="TreeGrafter"/>
</dbReference>
<dbReference type="Proteomes" id="UP000469558">
    <property type="component" value="Unassembled WGS sequence"/>
</dbReference>
<dbReference type="OrthoDB" id="440553at2759"/>
<reference evidence="8 9" key="1">
    <citation type="submission" date="2018-05" db="EMBL/GenBank/DDBJ databases">
        <title>Genome sequencing and assembly of the regulated plant pathogen Lachnellula willkommii and related sister species for the development of diagnostic species identification markers.</title>
        <authorList>
            <person name="Giroux E."/>
            <person name="Bilodeau G."/>
        </authorList>
    </citation>
    <scope>NUCLEOTIDE SEQUENCE [LARGE SCALE GENOMIC DNA]</scope>
    <source>
        <strain evidence="8 9">CBS 268.59</strain>
    </source>
</reference>
<sequence length="564" mass="61830">MTDSTPTPSSLVIEGASEDVEKTPHPVQDNTRSPSDTEETALRVTDGTVYLKGLQLHSVTVAVALAIFLTNLEIPIVTTALISITNDLQGFNNVNWIITSYLLGYVGVVILWAKFSDHFGRKLSILASLAIFTVFSAACGGSQTMTQLIVFRAFQGLGGGGNFALGTIFLVELVPPEKYPLYTTIMSVILSMSLLLGPILGGVISEHSTWRWIFFLNIPAGSLAIVLAFLFIPLNFPYQGQPAYENRRWRTLFSKAEFKNIDFLGAGLLLIATLFLVSAIQEGGVDYAWKSGFEISFLIIAGIGWISFLLWERKITLFSKTTEPVFPWRLIKSRVWMGMIGNAFFLGGPWFVTVFQLPQRFQVVNDVSPLQAGIRLVPFTLACPLGSIISAVAAGKYKVPPIYMVIFASVMQIIGFSLISTLPTTAHTRAAEYGYQIIAGFGVGINISLLIMMTPFCVEARDKSVALGSVTQFRIMGGLIGLAVVSAVSRNTVSSDLKRFLTEDQIKLILQSTGSINLFTPSLQQEIRNVFANGYNLQFKILLGFSAAQIPSSLLMWQKKQILL</sequence>
<evidence type="ECO:0000256" key="2">
    <source>
        <dbReference type="ARBA" id="ARBA00022692"/>
    </source>
</evidence>
<evidence type="ECO:0000256" key="1">
    <source>
        <dbReference type="ARBA" id="ARBA00004141"/>
    </source>
</evidence>
<proteinExistence type="predicted"/>
<feature type="transmembrane region" description="Helical" evidence="6">
    <location>
        <begin position="125"/>
        <end position="143"/>
    </location>
</feature>
<name>A0A8T9C413_9HELO</name>
<feature type="transmembrane region" description="Helical" evidence="6">
    <location>
        <begin position="149"/>
        <end position="174"/>
    </location>
</feature>
<comment type="subcellular location">
    <subcellularLocation>
        <location evidence="1">Membrane</location>
        <topology evidence="1">Multi-pass membrane protein</topology>
    </subcellularLocation>
</comment>
<evidence type="ECO:0000256" key="5">
    <source>
        <dbReference type="SAM" id="MobiDB-lite"/>
    </source>
</evidence>
<feature type="transmembrane region" description="Helical" evidence="6">
    <location>
        <begin position="372"/>
        <end position="395"/>
    </location>
</feature>
<dbReference type="PANTHER" id="PTHR23501">
    <property type="entry name" value="MAJOR FACILITATOR SUPERFAMILY"/>
    <property type="match status" value="1"/>
</dbReference>
<dbReference type="EMBL" id="QGMK01000690">
    <property type="protein sequence ID" value="TVY80405.1"/>
    <property type="molecule type" value="Genomic_DNA"/>
</dbReference>
<gene>
    <name evidence="8" type="primary">tcpA_0</name>
    <name evidence="8" type="ORF">LSUE1_G003791</name>
</gene>
<feature type="transmembrane region" description="Helical" evidence="6">
    <location>
        <begin position="335"/>
        <end position="352"/>
    </location>
</feature>
<evidence type="ECO:0000256" key="6">
    <source>
        <dbReference type="SAM" id="Phobius"/>
    </source>
</evidence>
<dbReference type="GO" id="GO:0022857">
    <property type="term" value="F:transmembrane transporter activity"/>
    <property type="evidence" value="ECO:0007669"/>
    <property type="project" value="InterPro"/>
</dbReference>
<feature type="transmembrane region" description="Helical" evidence="6">
    <location>
        <begin position="59"/>
        <end position="82"/>
    </location>
</feature>
<evidence type="ECO:0000313" key="8">
    <source>
        <dbReference type="EMBL" id="TVY80405.1"/>
    </source>
</evidence>
<organism evidence="8 9">
    <name type="scientific">Lachnellula suecica</name>
    <dbReference type="NCBI Taxonomy" id="602035"/>
    <lineage>
        <taxon>Eukaryota</taxon>
        <taxon>Fungi</taxon>
        <taxon>Dikarya</taxon>
        <taxon>Ascomycota</taxon>
        <taxon>Pezizomycotina</taxon>
        <taxon>Leotiomycetes</taxon>
        <taxon>Helotiales</taxon>
        <taxon>Lachnaceae</taxon>
        <taxon>Lachnellula</taxon>
    </lineage>
</organism>
<feature type="compositionally biased region" description="Polar residues" evidence="5">
    <location>
        <begin position="1"/>
        <end position="10"/>
    </location>
</feature>
<dbReference type="InterPro" id="IPR011701">
    <property type="entry name" value="MFS"/>
</dbReference>